<dbReference type="PROSITE" id="PS50937">
    <property type="entry name" value="HTH_MERR_2"/>
    <property type="match status" value="1"/>
</dbReference>
<dbReference type="GO" id="GO:0003700">
    <property type="term" value="F:DNA-binding transcription factor activity"/>
    <property type="evidence" value="ECO:0007669"/>
    <property type="project" value="InterPro"/>
</dbReference>
<reference evidence="3" key="1">
    <citation type="submission" date="2018-05" db="EMBL/GenBank/DDBJ databases">
        <authorList>
            <person name="Lanie J.A."/>
            <person name="Ng W.-L."/>
            <person name="Kazmierczak K.M."/>
            <person name="Andrzejewski T.M."/>
            <person name="Davidsen T.M."/>
            <person name="Wayne K.J."/>
            <person name="Tettelin H."/>
            <person name="Glass J.I."/>
            <person name="Rusch D."/>
            <person name="Podicherti R."/>
            <person name="Tsui H.-C.T."/>
            <person name="Winkler M.E."/>
        </authorList>
    </citation>
    <scope>NUCLEOTIDE SEQUENCE</scope>
</reference>
<evidence type="ECO:0000256" key="1">
    <source>
        <dbReference type="ARBA" id="ARBA00023125"/>
    </source>
</evidence>
<evidence type="ECO:0000313" key="3">
    <source>
        <dbReference type="EMBL" id="SUZ83657.1"/>
    </source>
</evidence>
<protein>
    <recommendedName>
        <fullName evidence="2">HTH merR-type domain-containing protein</fullName>
    </recommendedName>
</protein>
<evidence type="ECO:0000259" key="2">
    <source>
        <dbReference type="PROSITE" id="PS50937"/>
    </source>
</evidence>
<accession>A0A381R1C1</accession>
<dbReference type="AlphaFoldDB" id="A0A381R1C1"/>
<dbReference type="SMART" id="SM00422">
    <property type="entry name" value="HTH_MERR"/>
    <property type="match status" value="1"/>
</dbReference>
<keyword evidence="1" id="KW-0238">DNA-binding</keyword>
<dbReference type="SUPFAM" id="SSF46955">
    <property type="entry name" value="Putative DNA-binding domain"/>
    <property type="match status" value="1"/>
</dbReference>
<dbReference type="EMBL" id="UINC01001560">
    <property type="protein sequence ID" value="SUZ83657.1"/>
    <property type="molecule type" value="Genomic_DNA"/>
</dbReference>
<dbReference type="PANTHER" id="PTHR30204">
    <property type="entry name" value="REDOX-CYCLING DRUG-SENSING TRANSCRIPTIONAL ACTIVATOR SOXR"/>
    <property type="match status" value="1"/>
</dbReference>
<name>A0A381R1C1_9ZZZZ</name>
<dbReference type="PANTHER" id="PTHR30204:SF15">
    <property type="entry name" value="BLL5018 PROTEIN"/>
    <property type="match status" value="1"/>
</dbReference>
<dbReference type="GO" id="GO:0003677">
    <property type="term" value="F:DNA binding"/>
    <property type="evidence" value="ECO:0007669"/>
    <property type="project" value="UniProtKB-KW"/>
</dbReference>
<organism evidence="3">
    <name type="scientific">marine metagenome</name>
    <dbReference type="NCBI Taxonomy" id="408172"/>
    <lineage>
        <taxon>unclassified sequences</taxon>
        <taxon>metagenomes</taxon>
        <taxon>ecological metagenomes</taxon>
    </lineage>
</organism>
<dbReference type="Gene3D" id="1.10.1660.10">
    <property type="match status" value="1"/>
</dbReference>
<gene>
    <name evidence="3" type="ORF">METZ01_LOCUS36511</name>
</gene>
<feature type="domain" description="HTH merR-type" evidence="2">
    <location>
        <begin position="10"/>
        <end position="80"/>
    </location>
</feature>
<dbReference type="Pfam" id="PF13411">
    <property type="entry name" value="MerR_1"/>
    <property type="match status" value="1"/>
</dbReference>
<dbReference type="InterPro" id="IPR047057">
    <property type="entry name" value="MerR_fam"/>
</dbReference>
<sequence>MYFELPDKKYFSISEVSKLFSVNNSLIRFWEKEFDQLNPKVKPSGIRKFTKDDIENISTIYSLLKEEGLTIQGAKKRLKSKNKINSNNLSIIKKLEKIKFELKNLKSNI</sequence>
<dbReference type="InterPro" id="IPR000551">
    <property type="entry name" value="MerR-type_HTH_dom"/>
</dbReference>
<dbReference type="CDD" id="cd04765">
    <property type="entry name" value="HTH_MlrA-like_sg2"/>
    <property type="match status" value="1"/>
</dbReference>
<proteinExistence type="predicted"/>
<dbReference type="InterPro" id="IPR009061">
    <property type="entry name" value="DNA-bd_dom_put_sf"/>
</dbReference>